<evidence type="ECO:0000313" key="3">
    <source>
        <dbReference type="EMBL" id="MBS8265733.1"/>
    </source>
</evidence>
<dbReference type="InterPro" id="IPR013196">
    <property type="entry name" value="HTH_11"/>
</dbReference>
<evidence type="ECO:0000256" key="1">
    <source>
        <dbReference type="ARBA" id="ARBA00022737"/>
    </source>
</evidence>
<proteinExistence type="predicted"/>
<evidence type="ECO:0000313" key="4">
    <source>
        <dbReference type="Proteomes" id="UP000761411"/>
    </source>
</evidence>
<dbReference type="PANTHER" id="PTHR30185:SF9">
    <property type="entry name" value="MANNITOL-SPECIFIC PHOSPHOTRANSFERASE ENZYME IIA COMPONENT"/>
    <property type="match status" value="1"/>
</dbReference>
<dbReference type="Pfam" id="PF00874">
    <property type="entry name" value="PRD"/>
    <property type="match status" value="2"/>
</dbReference>
<sequence length="419" mass="48757">MSLNARKVGILNMLMQTESYVSAGSVIAEWKIAESTVYRDITGINDWLERQKLQPVKHARTNGFYLDACEKVFIKEKLGRLNLDSEYHRSPRERQAWIGVLFLTREEPVFLDDLMEKLAVSRSTILRDLESLKSRLADHRLELKLGREEGYHIIGTEHDKRRSLVHFLARIHPEKDSHWLNPNPEILTDQNWSNELFASSEAAAIYHILFESEKILKIHYPDDMIEILSIHLLFLLKRYRQGKIMAMDPMEKVILKPSAEYQAAQYIGEQIAEKFNLTIPDDELCYISVCLMEAKNEVYCPNNAGENELLILKKLIEKMVKDFEDDFQLAFRNKEVLEQSLYFHLKSAYYRIIYRLEFENPLAATIISHYSDLFEETKKVIHHLEQAIGKEISNDEVALIAMHFGGWIEKPGLENDDGA</sequence>
<comment type="caution">
    <text evidence="3">The sequence shown here is derived from an EMBL/GenBank/DDBJ whole genome shotgun (WGS) entry which is preliminary data.</text>
</comment>
<dbReference type="Gene3D" id="1.10.10.10">
    <property type="entry name" value="Winged helix-like DNA-binding domain superfamily/Winged helix DNA-binding domain"/>
    <property type="match status" value="1"/>
</dbReference>
<dbReference type="InterPro" id="IPR036634">
    <property type="entry name" value="PRD_sf"/>
</dbReference>
<reference evidence="3 4" key="1">
    <citation type="journal article" date="2021" name="Microorganisms">
        <title>Bacterial Dimethylsulfoniopropionate Biosynthesis in the East China Sea.</title>
        <authorList>
            <person name="Liu J."/>
            <person name="Zhang Y."/>
            <person name="Liu J."/>
            <person name="Zhong H."/>
            <person name="Williams B.T."/>
            <person name="Zheng Y."/>
            <person name="Curson A.R.J."/>
            <person name="Sun C."/>
            <person name="Sun H."/>
            <person name="Song D."/>
            <person name="Wagner Mackenzie B."/>
            <person name="Bermejo Martinez A."/>
            <person name="Todd J.D."/>
            <person name="Zhang X.H."/>
        </authorList>
    </citation>
    <scope>NUCLEOTIDE SEQUENCE [LARGE SCALE GENOMIC DNA]</scope>
    <source>
        <strain evidence="3 4">ESS08</strain>
    </source>
</reference>
<dbReference type="GO" id="GO:0006355">
    <property type="term" value="P:regulation of DNA-templated transcription"/>
    <property type="evidence" value="ECO:0007669"/>
    <property type="project" value="InterPro"/>
</dbReference>
<dbReference type="InterPro" id="IPR036388">
    <property type="entry name" value="WH-like_DNA-bd_sf"/>
</dbReference>
<dbReference type="InterPro" id="IPR011608">
    <property type="entry name" value="PRD"/>
</dbReference>
<dbReference type="AlphaFoldDB" id="A0A944GX85"/>
<dbReference type="SUPFAM" id="SSF63520">
    <property type="entry name" value="PTS-regulatory domain, PRD"/>
    <property type="match status" value="2"/>
</dbReference>
<accession>A0A944GX85</accession>
<dbReference type="PROSITE" id="PS51372">
    <property type="entry name" value="PRD_2"/>
    <property type="match status" value="2"/>
</dbReference>
<dbReference type="PANTHER" id="PTHR30185">
    <property type="entry name" value="CRYPTIC BETA-GLUCOSIDE BGL OPERON ANTITERMINATOR"/>
    <property type="match status" value="1"/>
</dbReference>
<dbReference type="InterPro" id="IPR036390">
    <property type="entry name" value="WH_DNA-bd_sf"/>
</dbReference>
<dbReference type="SUPFAM" id="SSF46785">
    <property type="entry name" value="Winged helix' DNA-binding domain"/>
    <property type="match status" value="1"/>
</dbReference>
<dbReference type="RefSeq" id="WP_213370306.1">
    <property type="nucleotide sequence ID" value="NZ_QTKX01000002.1"/>
</dbReference>
<dbReference type="Gene3D" id="1.10.1790.10">
    <property type="entry name" value="PRD domain"/>
    <property type="match status" value="2"/>
</dbReference>
<evidence type="ECO:0000259" key="2">
    <source>
        <dbReference type="PROSITE" id="PS51372"/>
    </source>
</evidence>
<keyword evidence="1" id="KW-0677">Repeat</keyword>
<organism evidence="3 4">
    <name type="scientific">Mesobacillus boroniphilus</name>
    <dbReference type="NCBI Taxonomy" id="308892"/>
    <lineage>
        <taxon>Bacteria</taxon>
        <taxon>Bacillati</taxon>
        <taxon>Bacillota</taxon>
        <taxon>Bacilli</taxon>
        <taxon>Bacillales</taxon>
        <taxon>Bacillaceae</taxon>
        <taxon>Mesobacillus</taxon>
    </lineage>
</organism>
<name>A0A944GX85_9BACI</name>
<keyword evidence="4" id="KW-1185">Reference proteome</keyword>
<feature type="domain" description="PRD" evidence="2">
    <location>
        <begin position="196"/>
        <end position="301"/>
    </location>
</feature>
<dbReference type="Proteomes" id="UP000761411">
    <property type="component" value="Unassembled WGS sequence"/>
</dbReference>
<protein>
    <submittedName>
        <fullName evidence="3">Transcription antiterminator</fullName>
    </submittedName>
</protein>
<gene>
    <name evidence="3" type="ORF">DYI25_15005</name>
</gene>
<dbReference type="InterPro" id="IPR050661">
    <property type="entry name" value="BglG_antiterminators"/>
</dbReference>
<feature type="domain" description="PRD" evidence="2">
    <location>
        <begin position="307"/>
        <end position="414"/>
    </location>
</feature>
<dbReference type="Pfam" id="PF08279">
    <property type="entry name" value="HTH_11"/>
    <property type="match status" value="1"/>
</dbReference>
<dbReference type="EMBL" id="QTKX01000002">
    <property type="protein sequence ID" value="MBS8265733.1"/>
    <property type="molecule type" value="Genomic_DNA"/>
</dbReference>